<evidence type="ECO:0000313" key="3">
    <source>
        <dbReference type="Proteomes" id="UP000216008"/>
    </source>
</evidence>
<organism evidence="2 3">
    <name type="scientific">Lactobacillus johnsonii</name>
    <dbReference type="NCBI Taxonomy" id="33959"/>
    <lineage>
        <taxon>Bacteria</taxon>
        <taxon>Bacillati</taxon>
        <taxon>Bacillota</taxon>
        <taxon>Bacilli</taxon>
        <taxon>Lactobacillales</taxon>
        <taxon>Lactobacillaceae</taxon>
        <taxon>Lactobacillus</taxon>
    </lineage>
</organism>
<evidence type="ECO:0000313" key="2">
    <source>
        <dbReference type="EMBL" id="PAB55211.1"/>
    </source>
</evidence>
<name>A0A267M6G0_LACJH</name>
<reference evidence="2 3" key="1">
    <citation type="submission" date="2017-05" db="EMBL/GenBank/DDBJ databases">
        <title>Lactobacillus johnsonii from commercial turkeys.</title>
        <authorList>
            <person name="Johnson T.J."/>
            <person name="Youmans B."/>
        </authorList>
    </citation>
    <scope>NUCLEOTIDE SEQUENCE [LARGE SCALE GENOMIC DNA]</scope>
    <source>
        <strain evidence="2 3">UMNLJ114</strain>
    </source>
</reference>
<feature type="compositionally biased region" description="Polar residues" evidence="1">
    <location>
        <begin position="43"/>
        <end position="54"/>
    </location>
</feature>
<evidence type="ECO:0008006" key="4">
    <source>
        <dbReference type="Google" id="ProtNLM"/>
    </source>
</evidence>
<evidence type="ECO:0000256" key="1">
    <source>
        <dbReference type="SAM" id="MobiDB-lite"/>
    </source>
</evidence>
<protein>
    <recommendedName>
        <fullName evidence="4">Transposase</fullName>
    </recommendedName>
</protein>
<dbReference type="EMBL" id="NIBD01000028">
    <property type="protein sequence ID" value="PAB55211.1"/>
    <property type="molecule type" value="Genomic_DNA"/>
</dbReference>
<sequence>MNNDAVLTKALNEIARLELINFRQAVAIEQLQNEISIRDQMKGGQNVNDTTNASTEHEQKPSVSEEHND</sequence>
<gene>
    <name evidence="2" type="ORF">A3Q24_05900</name>
</gene>
<comment type="caution">
    <text evidence="2">The sequence shown here is derived from an EMBL/GenBank/DDBJ whole genome shotgun (WGS) entry which is preliminary data.</text>
</comment>
<feature type="compositionally biased region" description="Basic and acidic residues" evidence="1">
    <location>
        <begin position="55"/>
        <end position="69"/>
    </location>
</feature>
<dbReference type="RefSeq" id="WP_095182891.1">
    <property type="nucleotide sequence ID" value="NZ_JAMDYA010000006.1"/>
</dbReference>
<accession>A0A267M6G0</accession>
<dbReference type="Proteomes" id="UP000216008">
    <property type="component" value="Unassembled WGS sequence"/>
</dbReference>
<dbReference type="AlphaFoldDB" id="A0A267M6G0"/>
<proteinExistence type="predicted"/>
<feature type="region of interest" description="Disordered" evidence="1">
    <location>
        <begin position="38"/>
        <end position="69"/>
    </location>
</feature>